<name>A0A0S4JUL7_BODSA</name>
<protein>
    <submittedName>
        <fullName evidence="1">GPI-anchored surface protein, putative</fullName>
    </submittedName>
</protein>
<organism evidence="1 2">
    <name type="scientific">Bodo saltans</name>
    <name type="common">Flagellated protozoan</name>
    <dbReference type="NCBI Taxonomy" id="75058"/>
    <lineage>
        <taxon>Eukaryota</taxon>
        <taxon>Discoba</taxon>
        <taxon>Euglenozoa</taxon>
        <taxon>Kinetoplastea</taxon>
        <taxon>Metakinetoplastina</taxon>
        <taxon>Eubodonida</taxon>
        <taxon>Bodonidae</taxon>
        <taxon>Bodo</taxon>
    </lineage>
</organism>
<reference evidence="2" key="1">
    <citation type="submission" date="2015-09" db="EMBL/GenBank/DDBJ databases">
        <authorList>
            <consortium name="Pathogen Informatics"/>
        </authorList>
    </citation>
    <scope>NUCLEOTIDE SEQUENCE [LARGE SCALE GENOMIC DNA]</scope>
    <source>
        <strain evidence="2">Lake Konstanz</strain>
    </source>
</reference>
<dbReference type="Proteomes" id="UP000051952">
    <property type="component" value="Unassembled WGS sequence"/>
</dbReference>
<accession>A0A0S4JUL7</accession>
<sequence>MRYPPYRSWLSSSCDCAACVWMASESSGCVVASGKRKRLLPPPSHLSLSFFFFHLGSFFPKLLF</sequence>
<evidence type="ECO:0000313" key="2">
    <source>
        <dbReference type="Proteomes" id="UP000051952"/>
    </source>
</evidence>
<dbReference type="VEuPathDB" id="TriTrypDB:BSAL_45725"/>
<dbReference type="EMBL" id="CYKH01002209">
    <property type="protein sequence ID" value="CUG93930.1"/>
    <property type="molecule type" value="Genomic_DNA"/>
</dbReference>
<gene>
    <name evidence="1" type="ORF">BSAL_45725</name>
</gene>
<proteinExistence type="predicted"/>
<evidence type="ECO:0000313" key="1">
    <source>
        <dbReference type="EMBL" id="CUG93930.1"/>
    </source>
</evidence>
<dbReference type="AlphaFoldDB" id="A0A0S4JUL7"/>
<keyword evidence="2" id="KW-1185">Reference proteome</keyword>